<reference evidence="1" key="1">
    <citation type="submission" date="2018-05" db="EMBL/GenBank/DDBJ databases">
        <authorList>
            <person name="Lanie J.A."/>
            <person name="Ng W.-L."/>
            <person name="Kazmierczak K.M."/>
            <person name="Andrzejewski T.M."/>
            <person name="Davidsen T.M."/>
            <person name="Wayne K.J."/>
            <person name="Tettelin H."/>
            <person name="Glass J.I."/>
            <person name="Rusch D."/>
            <person name="Podicherti R."/>
            <person name="Tsui H.-C.T."/>
            <person name="Winkler M.E."/>
        </authorList>
    </citation>
    <scope>NUCLEOTIDE SEQUENCE</scope>
</reference>
<evidence type="ECO:0000313" key="1">
    <source>
        <dbReference type="EMBL" id="SVC09418.1"/>
    </source>
</evidence>
<name>A0A382JCG8_9ZZZZ</name>
<proteinExistence type="predicted"/>
<gene>
    <name evidence="1" type="ORF">METZ01_LOCUS262272</name>
</gene>
<feature type="non-terminal residue" evidence="1">
    <location>
        <position position="1"/>
    </location>
</feature>
<dbReference type="AlphaFoldDB" id="A0A382JCG8"/>
<feature type="non-terminal residue" evidence="1">
    <location>
        <position position="346"/>
    </location>
</feature>
<accession>A0A382JCG8</accession>
<dbReference type="EMBL" id="UINC01073211">
    <property type="protein sequence ID" value="SVC09418.1"/>
    <property type="molecule type" value="Genomic_DNA"/>
</dbReference>
<protein>
    <submittedName>
        <fullName evidence="1">Uncharacterized protein</fullName>
    </submittedName>
</protein>
<sequence length="346" mass="38539">VNLQELSLQNNQLCPPYPECLTDDQIGYQDTSNCDDGSDDMCEVESACNYGEEGDCDFDVDCDGVCGGINWDCNDWALDENLFGSWTAESSIEYPHEDCSGGGYPQEPAEGADLLTIGEDGALNFHFVLEDSVGNSYECQENSDCDDLSDPYMSNYECNNDNECVGIYSFSWATDIPNSRFCLASWWHNTCIEYAFDSESGNFSWIEAEPGEGECDITTWVPEYDGDAPECVTDCPNFDLVENGPFEDPVEFCTVLSSWEGDMCLDDCEGEDVEELYGYINTCIECLANNNCDEIFEDDEYGIYYAGISSPEECEAYAYDNGYEWDGIFCDADYHGIEPGCYQVGG</sequence>
<organism evidence="1">
    <name type="scientific">marine metagenome</name>
    <dbReference type="NCBI Taxonomy" id="408172"/>
    <lineage>
        <taxon>unclassified sequences</taxon>
        <taxon>metagenomes</taxon>
        <taxon>ecological metagenomes</taxon>
    </lineage>
</organism>